<feature type="domain" description="Peptidase S9 prolyl oligopeptidase catalytic" evidence="2">
    <location>
        <begin position="90"/>
        <end position="240"/>
    </location>
</feature>
<dbReference type="InterPro" id="IPR001375">
    <property type="entry name" value="Peptidase_S9_cat"/>
</dbReference>
<dbReference type="PANTHER" id="PTHR22946:SF9">
    <property type="entry name" value="POLYKETIDE TRANSFERASE AF380"/>
    <property type="match status" value="1"/>
</dbReference>
<dbReference type="PANTHER" id="PTHR22946">
    <property type="entry name" value="DIENELACTONE HYDROLASE DOMAIN-CONTAINING PROTEIN-RELATED"/>
    <property type="match status" value="1"/>
</dbReference>
<dbReference type="InterPro" id="IPR050261">
    <property type="entry name" value="FrsA_esterase"/>
</dbReference>
<dbReference type="SUPFAM" id="SSF53474">
    <property type="entry name" value="alpha/beta-Hydrolases"/>
    <property type="match status" value="1"/>
</dbReference>
<evidence type="ECO:0000313" key="3">
    <source>
        <dbReference type="EMBL" id="EHL78428.1"/>
    </source>
</evidence>
<dbReference type="GO" id="GO:0052689">
    <property type="term" value="F:carboxylic ester hydrolase activity"/>
    <property type="evidence" value="ECO:0007669"/>
    <property type="project" value="UniProtKB-ARBA"/>
</dbReference>
<dbReference type="GO" id="GO:0008236">
    <property type="term" value="F:serine-type peptidase activity"/>
    <property type="evidence" value="ECO:0007669"/>
    <property type="project" value="InterPro"/>
</dbReference>
<protein>
    <recommendedName>
        <fullName evidence="2">Peptidase S9 prolyl oligopeptidase catalytic domain-containing protein</fullName>
    </recommendedName>
</protein>
<keyword evidence="4" id="KW-1185">Reference proteome</keyword>
<accession>G9QK66</accession>
<proteinExistence type="predicted"/>
<dbReference type="PATRIC" id="fig|665952.3.peg.1394"/>
<keyword evidence="1" id="KW-0378">Hydrolase</keyword>
<dbReference type="HOGENOM" id="CLU_094948_1_0_9"/>
<sequence length="253" mass="29731">MMIVQKEYVNNIPVLHVVKQSLLDQKIPFIIFIHGFQSAKEHNLHYAYYLSEKGYRVVLPEASFHGEREESISERELTYRFWDIVVNTIQEIEAIKNHYEQRIDEGRIGVAGTSMGGIVTLGALTQYSWIKAAVSLMGSPVYEDYARRQISEIQKRGYHIPFTEKELEKTFNRLRTYDLSQQPEKLKGRPLMFWHGKNDPIVPFQNAYDFYLSNRDQYENHPEDLFFMLDEQSGHKVSRSGVLKTVEWFSEKL</sequence>
<dbReference type="Gene3D" id="3.40.50.1820">
    <property type="entry name" value="alpha/beta hydrolase"/>
    <property type="match status" value="1"/>
</dbReference>
<dbReference type="EMBL" id="ACWF01000069">
    <property type="protein sequence ID" value="EHL78428.1"/>
    <property type="molecule type" value="Genomic_DNA"/>
</dbReference>
<organism evidence="3 4">
    <name type="scientific">Bacillus smithii 7_3_47FAA</name>
    <dbReference type="NCBI Taxonomy" id="665952"/>
    <lineage>
        <taxon>Bacteria</taxon>
        <taxon>Bacillati</taxon>
        <taxon>Bacillota</taxon>
        <taxon>Bacilli</taxon>
        <taxon>Bacillales</taxon>
        <taxon>Bacillaceae</taxon>
        <taxon>Bacillus</taxon>
    </lineage>
</organism>
<dbReference type="InterPro" id="IPR029058">
    <property type="entry name" value="AB_hydrolase_fold"/>
</dbReference>
<reference evidence="3 4" key="1">
    <citation type="submission" date="2011-09" db="EMBL/GenBank/DDBJ databases">
        <title>The Genome Sequence of Bacillus smithii 7_3_47FAA.</title>
        <authorList>
            <consortium name="The Broad Institute Genome Sequencing Platform"/>
            <person name="Earl A."/>
            <person name="Ward D."/>
            <person name="Feldgarden M."/>
            <person name="Gevers D."/>
            <person name="Daigneault M."/>
            <person name="Strauss J."/>
            <person name="Allen-Vercoe E."/>
            <person name="Young S.K."/>
            <person name="Zeng Q."/>
            <person name="Gargeya S."/>
            <person name="Fitzgerald M."/>
            <person name="Haas B."/>
            <person name="Abouelleil A."/>
            <person name="Alvarado L."/>
            <person name="Arachchi H.M."/>
            <person name="Berlin A."/>
            <person name="Brown A."/>
            <person name="Chapman S.B."/>
            <person name="Chen Z."/>
            <person name="Dunbar C."/>
            <person name="Freedman E."/>
            <person name="Gearin G."/>
            <person name="Goldberg J."/>
            <person name="Griggs A."/>
            <person name="Gujja S."/>
            <person name="Heiman D."/>
            <person name="Howarth C."/>
            <person name="Larson L."/>
            <person name="Lui A."/>
            <person name="MacDonald P.J.P."/>
            <person name="Montmayeur A."/>
            <person name="Murphy C."/>
            <person name="Neiman D."/>
            <person name="Pearson M."/>
            <person name="Priest M."/>
            <person name="Roberts A."/>
            <person name="Saif S."/>
            <person name="Shea T."/>
            <person name="Shenoy N."/>
            <person name="Sisk P."/>
            <person name="Stolte C."/>
            <person name="Sykes S."/>
            <person name="Wortman J."/>
            <person name="Nusbaum C."/>
            <person name="Birren B."/>
        </authorList>
    </citation>
    <scope>NUCLEOTIDE SEQUENCE [LARGE SCALE GENOMIC DNA]</scope>
    <source>
        <strain evidence="3 4">7_3_47FAA</strain>
    </source>
</reference>
<evidence type="ECO:0000259" key="2">
    <source>
        <dbReference type="Pfam" id="PF00326"/>
    </source>
</evidence>
<dbReference type="Pfam" id="PF00326">
    <property type="entry name" value="Peptidase_S9"/>
    <property type="match status" value="1"/>
</dbReference>
<name>G9QK66_9BACI</name>
<dbReference type="GO" id="GO:0006508">
    <property type="term" value="P:proteolysis"/>
    <property type="evidence" value="ECO:0007669"/>
    <property type="project" value="InterPro"/>
</dbReference>
<dbReference type="Proteomes" id="UP000011747">
    <property type="component" value="Unassembled WGS sequence"/>
</dbReference>
<gene>
    <name evidence="3" type="ORF">HMPREF1015_01605</name>
</gene>
<evidence type="ECO:0000256" key="1">
    <source>
        <dbReference type="ARBA" id="ARBA00022801"/>
    </source>
</evidence>
<dbReference type="AlphaFoldDB" id="G9QK66"/>
<dbReference type="RefSeq" id="WP_003353705.1">
    <property type="nucleotide sequence ID" value="NZ_JH414748.1"/>
</dbReference>
<evidence type="ECO:0000313" key="4">
    <source>
        <dbReference type="Proteomes" id="UP000011747"/>
    </source>
</evidence>
<comment type="caution">
    <text evidence="3">The sequence shown here is derived from an EMBL/GenBank/DDBJ whole genome shotgun (WGS) entry which is preliminary data.</text>
</comment>